<evidence type="ECO:0000256" key="3">
    <source>
        <dbReference type="ARBA" id="ARBA00007870"/>
    </source>
</evidence>
<dbReference type="GO" id="GO:0008677">
    <property type="term" value="F:2-dehydropantoate 2-reductase activity"/>
    <property type="evidence" value="ECO:0007669"/>
    <property type="project" value="UniProtKB-EC"/>
</dbReference>
<dbReference type="GO" id="GO:0015940">
    <property type="term" value="P:pantothenate biosynthetic process"/>
    <property type="evidence" value="ECO:0007669"/>
    <property type="project" value="UniProtKB-KW"/>
</dbReference>
<comment type="similarity">
    <text evidence="3 11">Belongs to the ketopantoate reductase family.</text>
</comment>
<evidence type="ECO:0000256" key="11">
    <source>
        <dbReference type="RuleBase" id="RU362068"/>
    </source>
</evidence>
<evidence type="ECO:0000256" key="2">
    <source>
        <dbReference type="ARBA" id="ARBA00004994"/>
    </source>
</evidence>
<dbReference type="InterPro" id="IPR036291">
    <property type="entry name" value="NAD(P)-bd_dom_sf"/>
</dbReference>
<keyword evidence="6 11" id="KW-0566">Pantothenate biosynthesis</keyword>
<name>A0A9D1CIK1_9FIRM</name>
<dbReference type="EMBL" id="DVFI01000062">
    <property type="protein sequence ID" value="HIQ62767.1"/>
    <property type="molecule type" value="Genomic_DNA"/>
</dbReference>
<comment type="pathway">
    <text evidence="2 11">Cofactor biosynthesis; (R)-pantothenate biosynthesis; (R)-pantoate from 3-methyl-2-oxobutanoate: step 2/2.</text>
</comment>
<dbReference type="EC" id="1.1.1.169" evidence="4 11"/>
<keyword evidence="8 11" id="KW-0560">Oxidoreductase</keyword>
<dbReference type="Gene3D" id="3.40.50.720">
    <property type="entry name" value="NAD(P)-binding Rossmann-like Domain"/>
    <property type="match status" value="1"/>
</dbReference>
<dbReference type="InterPro" id="IPR008927">
    <property type="entry name" value="6-PGluconate_DH-like_C_sf"/>
</dbReference>
<dbReference type="Proteomes" id="UP000886819">
    <property type="component" value="Unassembled WGS sequence"/>
</dbReference>
<dbReference type="NCBIfam" id="TIGR00745">
    <property type="entry name" value="apbA_panE"/>
    <property type="match status" value="1"/>
</dbReference>
<evidence type="ECO:0000256" key="5">
    <source>
        <dbReference type="ARBA" id="ARBA00019465"/>
    </source>
</evidence>
<proteinExistence type="inferred from homology"/>
<organism evidence="14 15">
    <name type="scientific">Candidatus Avichristensenella intestinipullorum</name>
    <dbReference type="NCBI Taxonomy" id="2840693"/>
    <lineage>
        <taxon>Bacteria</taxon>
        <taxon>Bacillati</taxon>
        <taxon>Bacillota</taxon>
        <taxon>Clostridia</taxon>
        <taxon>Candidatus Avichristensenella</taxon>
    </lineage>
</organism>
<protein>
    <recommendedName>
        <fullName evidence="5 11">2-dehydropantoate 2-reductase</fullName>
        <ecNumber evidence="4 11">1.1.1.169</ecNumber>
    </recommendedName>
    <alternativeName>
        <fullName evidence="9 11">Ketopantoate reductase</fullName>
    </alternativeName>
</protein>
<dbReference type="InterPro" id="IPR013752">
    <property type="entry name" value="KPA_reductase"/>
</dbReference>
<dbReference type="InterPro" id="IPR050838">
    <property type="entry name" value="Ketopantoate_reductase"/>
</dbReference>
<dbReference type="InterPro" id="IPR003710">
    <property type="entry name" value="ApbA"/>
</dbReference>
<dbReference type="FunFam" id="1.10.1040.10:FF:000017">
    <property type="entry name" value="2-dehydropantoate 2-reductase"/>
    <property type="match status" value="1"/>
</dbReference>
<evidence type="ECO:0000256" key="7">
    <source>
        <dbReference type="ARBA" id="ARBA00022857"/>
    </source>
</evidence>
<evidence type="ECO:0000259" key="13">
    <source>
        <dbReference type="Pfam" id="PF08546"/>
    </source>
</evidence>
<sequence>MDIAVLGAGAMGTLFGAHLAARHNVLMVDVSEQRVRRLQEQGARICSAEGELARPLRAVTSAAERKPVDLVLVFVKAMHTAAALAQNRALIGPQTYLMTLQNGAGHEEILGEFAPAGRVILGTTQHNASFLPDGRVHHGGGGETWIGLLTGETAALEPIAAAFTASGLHTAVMDDVRRCIWQKLLLNTSASALTAILQMPLGYILDNPDARALMQTLVREAVAVANRQVRTPLDAQEEILRIESALHGARQGYTSICMDIRAGRQTEVDTISGYVLAMADRLGVSTPCHRTVVALLHALQSRPAHSC</sequence>
<evidence type="ECO:0000313" key="14">
    <source>
        <dbReference type="EMBL" id="HIQ62767.1"/>
    </source>
</evidence>
<dbReference type="Gene3D" id="1.10.1040.10">
    <property type="entry name" value="N-(1-d-carboxylethyl)-l-norvaline Dehydrogenase, domain 2"/>
    <property type="match status" value="1"/>
</dbReference>
<dbReference type="SUPFAM" id="SSF48179">
    <property type="entry name" value="6-phosphogluconate dehydrogenase C-terminal domain-like"/>
    <property type="match status" value="1"/>
</dbReference>
<keyword evidence="7 11" id="KW-0521">NADP</keyword>
<evidence type="ECO:0000256" key="8">
    <source>
        <dbReference type="ARBA" id="ARBA00023002"/>
    </source>
</evidence>
<comment type="caution">
    <text evidence="14">The sequence shown here is derived from an EMBL/GenBank/DDBJ whole genome shotgun (WGS) entry which is preliminary data.</text>
</comment>
<dbReference type="Pfam" id="PF08546">
    <property type="entry name" value="ApbA_C"/>
    <property type="match status" value="1"/>
</dbReference>
<evidence type="ECO:0000256" key="1">
    <source>
        <dbReference type="ARBA" id="ARBA00002919"/>
    </source>
</evidence>
<dbReference type="InterPro" id="IPR013328">
    <property type="entry name" value="6PGD_dom2"/>
</dbReference>
<reference evidence="14" key="2">
    <citation type="journal article" date="2021" name="PeerJ">
        <title>Extensive microbial diversity within the chicken gut microbiome revealed by metagenomics and culture.</title>
        <authorList>
            <person name="Gilroy R."/>
            <person name="Ravi A."/>
            <person name="Getino M."/>
            <person name="Pursley I."/>
            <person name="Horton D.L."/>
            <person name="Alikhan N.F."/>
            <person name="Baker D."/>
            <person name="Gharbi K."/>
            <person name="Hall N."/>
            <person name="Watson M."/>
            <person name="Adriaenssens E.M."/>
            <person name="Foster-Nyarko E."/>
            <person name="Jarju S."/>
            <person name="Secka A."/>
            <person name="Antonio M."/>
            <person name="Oren A."/>
            <person name="Chaudhuri R.R."/>
            <person name="La Ragione R."/>
            <person name="Hildebrand F."/>
            <person name="Pallen M.J."/>
        </authorList>
    </citation>
    <scope>NUCLEOTIDE SEQUENCE</scope>
    <source>
        <strain evidence="14">ChiHile30-977</strain>
    </source>
</reference>
<dbReference type="GO" id="GO:0005737">
    <property type="term" value="C:cytoplasm"/>
    <property type="evidence" value="ECO:0007669"/>
    <property type="project" value="TreeGrafter"/>
</dbReference>
<evidence type="ECO:0000256" key="4">
    <source>
        <dbReference type="ARBA" id="ARBA00013014"/>
    </source>
</evidence>
<dbReference type="GO" id="GO:0050661">
    <property type="term" value="F:NADP binding"/>
    <property type="evidence" value="ECO:0007669"/>
    <property type="project" value="TreeGrafter"/>
</dbReference>
<dbReference type="AlphaFoldDB" id="A0A9D1CIK1"/>
<comment type="function">
    <text evidence="1 11">Catalyzes the NADPH-dependent reduction of ketopantoate into pantoic acid.</text>
</comment>
<evidence type="ECO:0000256" key="9">
    <source>
        <dbReference type="ARBA" id="ARBA00032024"/>
    </source>
</evidence>
<evidence type="ECO:0000256" key="6">
    <source>
        <dbReference type="ARBA" id="ARBA00022655"/>
    </source>
</evidence>
<accession>A0A9D1CIK1</accession>
<dbReference type="PANTHER" id="PTHR43765">
    <property type="entry name" value="2-DEHYDROPANTOATE 2-REDUCTASE-RELATED"/>
    <property type="match status" value="1"/>
</dbReference>
<dbReference type="InterPro" id="IPR013332">
    <property type="entry name" value="KPR_N"/>
</dbReference>
<gene>
    <name evidence="14" type="ORF">IAA66_04165</name>
</gene>
<evidence type="ECO:0000259" key="12">
    <source>
        <dbReference type="Pfam" id="PF02558"/>
    </source>
</evidence>
<comment type="catalytic activity">
    <reaction evidence="10 11">
        <text>(R)-pantoate + NADP(+) = 2-dehydropantoate + NADPH + H(+)</text>
        <dbReference type="Rhea" id="RHEA:16233"/>
        <dbReference type="ChEBI" id="CHEBI:11561"/>
        <dbReference type="ChEBI" id="CHEBI:15378"/>
        <dbReference type="ChEBI" id="CHEBI:15980"/>
        <dbReference type="ChEBI" id="CHEBI:57783"/>
        <dbReference type="ChEBI" id="CHEBI:58349"/>
        <dbReference type="EC" id="1.1.1.169"/>
    </reaction>
</comment>
<evidence type="ECO:0000256" key="10">
    <source>
        <dbReference type="ARBA" id="ARBA00048793"/>
    </source>
</evidence>
<dbReference type="PANTHER" id="PTHR43765:SF2">
    <property type="entry name" value="2-DEHYDROPANTOATE 2-REDUCTASE"/>
    <property type="match status" value="1"/>
</dbReference>
<reference evidence="14" key="1">
    <citation type="submission" date="2020-10" db="EMBL/GenBank/DDBJ databases">
        <authorList>
            <person name="Gilroy R."/>
        </authorList>
    </citation>
    <scope>NUCLEOTIDE SEQUENCE</scope>
    <source>
        <strain evidence="14">ChiHile30-977</strain>
    </source>
</reference>
<feature type="domain" description="Ketopantoate reductase N-terminal" evidence="12">
    <location>
        <begin position="3"/>
        <end position="149"/>
    </location>
</feature>
<dbReference type="Pfam" id="PF02558">
    <property type="entry name" value="ApbA"/>
    <property type="match status" value="1"/>
</dbReference>
<feature type="domain" description="Ketopantoate reductase C-terminal" evidence="13">
    <location>
        <begin position="175"/>
        <end position="300"/>
    </location>
</feature>
<dbReference type="SUPFAM" id="SSF51735">
    <property type="entry name" value="NAD(P)-binding Rossmann-fold domains"/>
    <property type="match status" value="1"/>
</dbReference>
<evidence type="ECO:0000313" key="15">
    <source>
        <dbReference type="Proteomes" id="UP000886819"/>
    </source>
</evidence>